<evidence type="ECO:0000256" key="1">
    <source>
        <dbReference type="SAM" id="Phobius"/>
    </source>
</evidence>
<dbReference type="HOGENOM" id="CLU_1378149_0_0_1"/>
<feature type="transmembrane region" description="Helical" evidence="1">
    <location>
        <begin position="103"/>
        <end position="123"/>
    </location>
</feature>
<keyword evidence="1" id="KW-1133">Transmembrane helix</keyword>
<dbReference type="GeneID" id="24096127"/>
<reference evidence="3 4" key="1">
    <citation type="journal article" date="2012" name="Appl. Environ. Microbiol.">
        <title>Short-read sequencing for genomic analysis of the brown rot fungus Fibroporia radiculosa.</title>
        <authorList>
            <person name="Tang J.D."/>
            <person name="Perkins A.D."/>
            <person name="Sonstegard T.S."/>
            <person name="Schroeder S.G."/>
            <person name="Burgess S.C."/>
            <person name="Diehl S.V."/>
        </authorList>
    </citation>
    <scope>NUCLEOTIDE SEQUENCE [LARGE SCALE GENOMIC DNA]</scope>
    <source>
        <strain evidence="3 4">TFFH 294</strain>
    </source>
</reference>
<feature type="transmembrane region" description="Helical" evidence="1">
    <location>
        <begin position="15"/>
        <end position="36"/>
    </location>
</feature>
<dbReference type="AlphaFoldDB" id="J4I9I4"/>
<dbReference type="Pfam" id="PF20152">
    <property type="entry name" value="DUF6534"/>
    <property type="match status" value="1"/>
</dbReference>
<keyword evidence="1" id="KW-0472">Membrane</keyword>
<keyword evidence="4" id="KW-1185">Reference proteome</keyword>
<protein>
    <recommendedName>
        <fullName evidence="2">DUF6534 domain-containing protein</fullName>
    </recommendedName>
</protein>
<dbReference type="EMBL" id="HE797023">
    <property type="protein sequence ID" value="CCM01216.1"/>
    <property type="molecule type" value="Genomic_DNA"/>
</dbReference>
<name>J4I9I4_9APHY</name>
<feature type="domain" description="DUF6534" evidence="2">
    <location>
        <begin position="20"/>
        <end position="127"/>
    </location>
</feature>
<evidence type="ECO:0000313" key="3">
    <source>
        <dbReference type="EMBL" id="CCM01216.1"/>
    </source>
</evidence>
<evidence type="ECO:0000313" key="4">
    <source>
        <dbReference type="Proteomes" id="UP000006352"/>
    </source>
</evidence>
<dbReference type="Proteomes" id="UP000006352">
    <property type="component" value="Unassembled WGS sequence"/>
</dbReference>
<sequence>MAEVYSHPIMALNTSLRACSAVIDILIAVIMSYYLMKQGIPKIPRYTPLFYFGSLAIKLTPSVGSSRKMYFRLISLTVSTGIWTAIVATADFCLMAAYQEQLYYTIFEFPLCSLYVSVLLANLNSREFVKGSEEPWQGVSPSRRSISTIPVRGTVGAAEDYPPSQAMMMLDLTPSVDGKFKHDTVDFSPKMASNYLTV</sequence>
<keyword evidence="1" id="KW-0812">Transmembrane</keyword>
<organism evidence="3 4">
    <name type="scientific">Fibroporia radiculosa</name>
    <dbReference type="NCBI Taxonomy" id="599839"/>
    <lineage>
        <taxon>Eukaryota</taxon>
        <taxon>Fungi</taxon>
        <taxon>Dikarya</taxon>
        <taxon>Basidiomycota</taxon>
        <taxon>Agaricomycotina</taxon>
        <taxon>Agaricomycetes</taxon>
        <taxon>Polyporales</taxon>
        <taxon>Fibroporiaceae</taxon>
        <taxon>Fibroporia</taxon>
    </lineage>
</organism>
<evidence type="ECO:0000259" key="2">
    <source>
        <dbReference type="Pfam" id="PF20152"/>
    </source>
</evidence>
<dbReference type="InParanoid" id="J4I9I4"/>
<feature type="transmembrane region" description="Helical" evidence="1">
    <location>
        <begin position="73"/>
        <end position="97"/>
    </location>
</feature>
<dbReference type="InterPro" id="IPR045339">
    <property type="entry name" value="DUF6534"/>
</dbReference>
<proteinExistence type="predicted"/>
<dbReference type="OrthoDB" id="3063206at2759"/>
<dbReference type="STRING" id="599839.J4I9I4"/>
<accession>J4I9I4</accession>
<dbReference type="RefSeq" id="XP_012180499.1">
    <property type="nucleotide sequence ID" value="XM_012325109.1"/>
</dbReference>
<gene>
    <name evidence="3" type="ORF">FIBRA_03264</name>
</gene>